<name>A0A9W4GYT4_9ACTN</name>
<dbReference type="InterPro" id="IPR029046">
    <property type="entry name" value="LolA/LolB/LppX"/>
</dbReference>
<dbReference type="Proteomes" id="UP001153328">
    <property type="component" value="Unassembled WGS sequence"/>
</dbReference>
<dbReference type="EMBL" id="CAJVAX010000003">
    <property type="protein sequence ID" value="CAG7616800.1"/>
    <property type="molecule type" value="Genomic_DNA"/>
</dbReference>
<dbReference type="SUPFAM" id="SSF89392">
    <property type="entry name" value="Prokaryotic lipoproteins and lipoprotein localization factors"/>
    <property type="match status" value="1"/>
</dbReference>
<gene>
    <name evidence="1" type="ORF">SBRY_110227</name>
</gene>
<dbReference type="Gene3D" id="2.50.20.20">
    <property type="match status" value="1"/>
</dbReference>
<comment type="caution">
    <text evidence="1">The sequence shown here is derived from an EMBL/GenBank/DDBJ whole genome shotgun (WGS) entry which is preliminary data.</text>
</comment>
<dbReference type="AlphaFoldDB" id="A0A9W4GYT4"/>
<evidence type="ECO:0000313" key="1">
    <source>
        <dbReference type="EMBL" id="CAG7616800.1"/>
    </source>
</evidence>
<sequence length="312" mass="31201">MDCKMVAAMSLWASTGVRTAAAGRLRRTVTAAAAAGCAVALVAGCVEHGAAADSGPAAAEARPGGAKDAGDPAAAVRAAADALVRAGSSLVETSMRMASGGTWVTVTGSGSFDYARRQGELTLVLPRDAAGAEEHKPVTELLTSGALYMKDRGAGVPAGKWVRVDIASLPDGNLVTGGATDPLAAAELLRAAGQVVLVGAETLHGTAVRHLRGVADIARAARVAGPGAQGALAAAARGFAVTRVPFDAWLDAEGRLRRVTEHFTYGAKDGGAAMGGGVGVVSTTDFDGFGAHVSFVMPQGDDIWTGKIVSAS</sequence>
<protein>
    <recommendedName>
        <fullName evidence="3">Lipoprotein</fullName>
    </recommendedName>
</protein>
<reference evidence="1" key="1">
    <citation type="submission" date="2021-06" db="EMBL/GenBank/DDBJ databases">
        <authorList>
            <person name="Arsene-Ploetze F."/>
        </authorList>
    </citation>
    <scope>NUCLEOTIDE SEQUENCE</scope>
    <source>
        <strain evidence="1">SBRY1</strain>
    </source>
</reference>
<evidence type="ECO:0000313" key="2">
    <source>
        <dbReference type="Proteomes" id="UP001153328"/>
    </source>
</evidence>
<organism evidence="1 2">
    <name type="scientific">Actinacidiphila bryophytorum</name>
    <dbReference type="NCBI Taxonomy" id="1436133"/>
    <lineage>
        <taxon>Bacteria</taxon>
        <taxon>Bacillati</taxon>
        <taxon>Actinomycetota</taxon>
        <taxon>Actinomycetes</taxon>
        <taxon>Kitasatosporales</taxon>
        <taxon>Streptomycetaceae</taxon>
        <taxon>Actinacidiphila</taxon>
    </lineage>
</organism>
<proteinExistence type="predicted"/>
<keyword evidence="2" id="KW-1185">Reference proteome</keyword>
<accession>A0A9W4GYT4</accession>
<evidence type="ECO:0008006" key="3">
    <source>
        <dbReference type="Google" id="ProtNLM"/>
    </source>
</evidence>